<organism evidence="1 2">
    <name type="scientific">Candidatus Burkholderia verschuerenii</name>
    <dbReference type="NCBI Taxonomy" id="242163"/>
    <lineage>
        <taxon>Bacteria</taxon>
        <taxon>Pseudomonadati</taxon>
        <taxon>Pseudomonadota</taxon>
        <taxon>Betaproteobacteria</taxon>
        <taxon>Burkholderiales</taxon>
        <taxon>Burkholderiaceae</taxon>
        <taxon>Burkholderia</taxon>
    </lineage>
</organism>
<sequence>MANQAAMDKHLILLDDGEFFIERNCNGDADTANGFLLRRCPTSLSTPGGYECVGGYERCASGEWRASINAPYDEVSDSDCRQVGRFATNLDAITVLWKARRDAYCQH</sequence>
<accession>A0A0L0MJ00</accession>
<keyword evidence="2" id="KW-1185">Reference proteome</keyword>
<dbReference type="PATRIC" id="fig|242163.4.peg.2555"/>
<reference evidence="2" key="1">
    <citation type="submission" date="2015-06" db="EMBL/GenBank/DDBJ databases">
        <title>Comparative genomics of Burkholderia leaf nodule symbionts.</title>
        <authorList>
            <person name="Carlier A."/>
            <person name="Eberl L."/>
            <person name="Pinto-Carbo M."/>
        </authorList>
    </citation>
    <scope>NUCLEOTIDE SEQUENCE [LARGE SCALE GENOMIC DNA]</scope>
    <source>
        <strain evidence="2">UZHbot4</strain>
    </source>
</reference>
<dbReference type="Proteomes" id="UP000036959">
    <property type="component" value="Unassembled WGS sequence"/>
</dbReference>
<evidence type="ECO:0000313" key="2">
    <source>
        <dbReference type="Proteomes" id="UP000036959"/>
    </source>
</evidence>
<comment type="caution">
    <text evidence="1">The sequence shown here is derived from an EMBL/GenBank/DDBJ whole genome shotgun (WGS) entry which is preliminary data.</text>
</comment>
<dbReference type="OrthoDB" id="9010096at2"/>
<name>A0A0L0MJ00_9BURK</name>
<protein>
    <submittedName>
        <fullName evidence="1">Uncharacterized protein</fullName>
    </submittedName>
</protein>
<dbReference type="EMBL" id="LFJJ01000002">
    <property type="protein sequence ID" value="KND62293.1"/>
    <property type="molecule type" value="Genomic_DNA"/>
</dbReference>
<dbReference type="AlphaFoldDB" id="A0A0L0MJ00"/>
<gene>
    <name evidence="1" type="ORF">BVER_01750</name>
</gene>
<evidence type="ECO:0000313" key="1">
    <source>
        <dbReference type="EMBL" id="KND62293.1"/>
    </source>
</evidence>
<proteinExistence type="predicted"/>